<sequence>MGLKSEGDRSSDDDGGGKSVPCSICLEVVTDNGDRSWAKLTCGHQFHLDCIGSAFNVKGAMQCPNCRKVERGQWLYANGCRSFPDFSMDEWTYDDDIYDIAYSEMAFGVQWCPFGQLSRFPSFEETDFSSAAYADVSGQHVGFSEHAATPSAVHPCPYVAYLRPMYHPSTSNSSVSVADASFSNPWSGSGAEIGNSTFPNMERPFHIWDNYSHILTSSSRAGAAGDQTPVPPTVLRTSRSHADMPRSGSVMPPFLVGHSYSSGMRSSSSVASGAIPPYPGSNARNRDRVQALQAYYQQQPSGGPAIHSHTGSSARRFTSHRGMVASSSEQSSGPFFMPTNSSPGHNLQEPEDPVSIRFPAREREPLSSGWAFSPLPSTGGSEPSIRPGIFPRRHGSERTP</sequence>
<dbReference type="InterPro" id="IPR044274">
    <property type="entry name" value="RFI2"/>
</dbReference>
<dbReference type="Pfam" id="PF13639">
    <property type="entry name" value="zf-RING_2"/>
    <property type="match status" value="1"/>
</dbReference>
<dbReference type="AlphaFoldDB" id="A0AAN7R142"/>
<organism evidence="4 5">
    <name type="scientific">Trapa natans</name>
    <name type="common">Water chestnut</name>
    <dbReference type="NCBI Taxonomy" id="22666"/>
    <lineage>
        <taxon>Eukaryota</taxon>
        <taxon>Viridiplantae</taxon>
        <taxon>Streptophyta</taxon>
        <taxon>Embryophyta</taxon>
        <taxon>Tracheophyta</taxon>
        <taxon>Spermatophyta</taxon>
        <taxon>Magnoliopsida</taxon>
        <taxon>eudicotyledons</taxon>
        <taxon>Gunneridae</taxon>
        <taxon>Pentapetalae</taxon>
        <taxon>rosids</taxon>
        <taxon>malvids</taxon>
        <taxon>Myrtales</taxon>
        <taxon>Lythraceae</taxon>
        <taxon>Trapa</taxon>
    </lineage>
</organism>
<reference evidence="4 5" key="1">
    <citation type="journal article" date="2023" name="Hortic Res">
        <title>Pangenome of water caltrop reveals structural variations and asymmetric subgenome divergence after allopolyploidization.</title>
        <authorList>
            <person name="Zhang X."/>
            <person name="Chen Y."/>
            <person name="Wang L."/>
            <person name="Yuan Y."/>
            <person name="Fang M."/>
            <person name="Shi L."/>
            <person name="Lu R."/>
            <person name="Comes H.P."/>
            <person name="Ma Y."/>
            <person name="Chen Y."/>
            <person name="Huang G."/>
            <person name="Zhou Y."/>
            <person name="Zheng Z."/>
            <person name="Qiu Y."/>
        </authorList>
    </citation>
    <scope>NUCLEOTIDE SEQUENCE [LARGE SCALE GENOMIC DNA]</scope>
    <source>
        <strain evidence="4">F231</strain>
    </source>
</reference>
<evidence type="ECO:0000259" key="3">
    <source>
        <dbReference type="PROSITE" id="PS50089"/>
    </source>
</evidence>
<dbReference type="EMBL" id="JAXQNO010000016">
    <property type="protein sequence ID" value="KAK4781968.1"/>
    <property type="molecule type" value="Genomic_DNA"/>
</dbReference>
<feature type="domain" description="RING-type" evidence="3">
    <location>
        <begin position="22"/>
        <end position="67"/>
    </location>
</feature>
<dbReference type="GO" id="GO:0008270">
    <property type="term" value="F:zinc ion binding"/>
    <property type="evidence" value="ECO:0007669"/>
    <property type="project" value="UniProtKB-KW"/>
</dbReference>
<keyword evidence="1" id="KW-0479">Metal-binding</keyword>
<protein>
    <recommendedName>
        <fullName evidence="3">RING-type domain-containing protein</fullName>
    </recommendedName>
</protein>
<dbReference type="GO" id="GO:0004842">
    <property type="term" value="F:ubiquitin-protein transferase activity"/>
    <property type="evidence" value="ECO:0007669"/>
    <property type="project" value="InterPro"/>
</dbReference>
<dbReference type="CDD" id="cd16448">
    <property type="entry name" value="RING-H2"/>
    <property type="match status" value="1"/>
</dbReference>
<proteinExistence type="predicted"/>
<dbReference type="InterPro" id="IPR013083">
    <property type="entry name" value="Znf_RING/FYVE/PHD"/>
</dbReference>
<evidence type="ECO:0000256" key="1">
    <source>
        <dbReference type="PROSITE-ProRule" id="PRU00175"/>
    </source>
</evidence>
<keyword evidence="1" id="KW-0862">Zinc</keyword>
<accession>A0AAN7R142</accession>
<keyword evidence="5" id="KW-1185">Reference proteome</keyword>
<dbReference type="PANTHER" id="PTHR46798:SF3">
    <property type="entry name" value="RING FINGER FAMILY PROTEIN"/>
    <property type="match status" value="1"/>
</dbReference>
<name>A0AAN7R142_TRANT</name>
<dbReference type="InterPro" id="IPR001841">
    <property type="entry name" value="Znf_RING"/>
</dbReference>
<dbReference type="Gene3D" id="3.30.40.10">
    <property type="entry name" value="Zinc/RING finger domain, C3HC4 (zinc finger)"/>
    <property type="match status" value="1"/>
</dbReference>
<evidence type="ECO:0000313" key="5">
    <source>
        <dbReference type="Proteomes" id="UP001346149"/>
    </source>
</evidence>
<keyword evidence="1" id="KW-0863">Zinc-finger</keyword>
<comment type="caution">
    <text evidence="4">The sequence shown here is derived from an EMBL/GenBank/DDBJ whole genome shotgun (WGS) entry which is preliminary data.</text>
</comment>
<dbReference type="SMART" id="SM00184">
    <property type="entry name" value="RING"/>
    <property type="match status" value="1"/>
</dbReference>
<dbReference type="PANTHER" id="PTHR46798">
    <property type="entry name" value="OS09G0511500 PROTEIN"/>
    <property type="match status" value="1"/>
</dbReference>
<dbReference type="SUPFAM" id="SSF57850">
    <property type="entry name" value="RING/U-box"/>
    <property type="match status" value="1"/>
</dbReference>
<dbReference type="PROSITE" id="PS50089">
    <property type="entry name" value="ZF_RING_2"/>
    <property type="match status" value="1"/>
</dbReference>
<evidence type="ECO:0000256" key="2">
    <source>
        <dbReference type="SAM" id="MobiDB-lite"/>
    </source>
</evidence>
<feature type="compositionally biased region" description="Polar residues" evidence="2">
    <location>
        <begin position="325"/>
        <end position="345"/>
    </location>
</feature>
<feature type="region of interest" description="Disordered" evidence="2">
    <location>
        <begin position="298"/>
        <end position="400"/>
    </location>
</feature>
<gene>
    <name evidence="4" type="ORF">SAY86_016070</name>
</gene>
<evidence type="ECO:0000313" key="4">
    <source>
        <dbReference type="EMBL" id="KAK4781968.1"/>
    </source>
</evidence>
<dbReference type="Proteomes" id="UP001346149">
    <property type="component" value="Unassembled WGS sequence"/>
</dbReference>